<sequence>MAFDGLLALRSDADKQGKKQALQAPLKSAGIAPPNLLKFPTLRSLDGTAESTPVPDAMSDLLAAPHPSPLDEKIMDGVQAANPFGRSWLTGEELAEEFHLLPDCQRKCTKTLHDSLLGTFKRATYVVKYHKICRSYKEAKSCVDEEKVRCSESSDMFEMLTSGIEYMCVEQGK</sequence>
<feature type="domain" description="Chondroitin proteoglycan 4" evidence="1">
    <location>
        <begin position="104"/>
        <end position="171"/>
    </location>
</feature>
<protein>
    <recommendedName>
        <fullName evidence="1">Chondroitin proteoglycan 4 domain-containing protein</fullName>
    </recommendedName>
</protein>
<dbReference type="Proteomes" id="UP000230423">
    <property type="component" value="Unassembled WGS sequence"/>
</dbReference>
<dbReference type="Pfam" id="PF15481">
    <property type="entry name" value="CPG4"/>
    <property type="match status" value="1"/>
</dbReference>
<accession>A0A2G9U4T2</accession>
<reference evidence="2 3" key="1">
    <citation type="submission" date="2015-09" db="EMBL/GenBank/DDBJ databases">
        <title>Draft genome of the parasitic nematode Teladorsagia circumcincta isolate WARC Sus (inbred).</title>
        <authorList>
            <person name="Mitreva M."/>
        </authorList>
    </citation>
    <scope>NUCLEOTIDE SEQUENCE [LARGE SCALE GENOMIC DNA]</scope>
    <source>
        <strain evidence="2 3">S</strain>
    </source>
</reference>
<dbReference type="PANTHER" id="PTHR37442:SF2">
    <property type="entry name" value="CHONDROITIN PROTEOGLYCAN 4"/>
    <property type="match status" value="1"/>
</dbReference>
<feature type="non-terminal residue" evidence="2">
    <location>
        <position position="173"/>
    </location>
</feature>
<evidence type="ECO:0000313" key="2">
    <source>
        <dbReference type="EMBL" id="PIO65257.1"/>
    </source>
</evidence>
<gene>
    <name evidence="2" type="ORF">TELCIR_13080</name>
</gene>
<dbReference type="PANTHER" id="PTHR37442">
    <property type="entry name" value="F18A1.7 PROTEIN-RELATED"/>
    <property type="match status" value="1"/>
</dbReference>
<dbReference type="EMBL" id="KZ349155">
    <property type="protein sequence ID" value="PIO65257.1"/>
    <property type="molecule type" value="Genomic_DNA"/>
</dbReference>
<dbReference type="InterPro" id="IPR029153">
    <property type="entry name" value="CPG4"/>
</dbReference>
<keyword evidence="3" id="KW-1185">Reference proteome</keyword>
<evidence type="ECO:0000259" key="1">
    <source>
        <dbReference type="Pfam" id="PF15481"/>
    </source>
</evidence>
<dbReference type="InterPro" id="IPR053123">
    <property type="entry name" value="CPG4-like"/>
</dbReference>
<name>A0A2G9U4T2_TELCI</name>
<dbReference type="AlphaFoldDB" id="A0A2G9U4T2"/>
<evidence type="ECO:0000313" key="3">
    <source>
        <dbReference type="Proteomes" id="UP000230423"/>
    </source>
</evidence>
<proteinExistence type="predicted"/>
<dbReference type="OrthoDB" id="5854862at2759"/>
<organism evidence="2 3">
    <name type="scientific">Teladorsagia circumcincta</name>
    <name type="common">Brown stomach worm</name>
    <name type="synonym">Ostertagia circumcincta</name>
    <dbReference type="NCBI Taxonomy" id="45464"/>
    <lineage>
        <taxon>Eukaryota</taxon>
        <taxon>Metazoa</taxon>
        <taxon>Ecdysozoa</taxon>
        <taxon>Nematoda</taxon>
        <taxon>Chromadorea</taxon>
        <taxon>Rhabditida</taxon>
        <taxon>Rhabditina</taxon>
        <taxon>Rhabditomorpha</taxon>
        <taxon>Strongyloidea</taxon>
        <taxon>Trichostrongylidae</taxon>
        <taxon>Teladorsagia</taxon>
    </lineage>
</organism>